<keyword evidence="1" id="KW-0238">DNA-binding</keyword>
<dbReference type="PANTHER" id="PTHR19303:SF74">
    <property type="entry name" value="POGO TRANSPOSABLE ELEMENT WITH KRAB DOMAIN"/>
    <property type="match status" value="1"/>
</dbReference>
<dbReference type="OrthoDB" id="5425161at2759"/>
<dbReference type="STRING" id="861557.E3RFJ7"/>
<gene>
    <name evidence="3" type="ORF">PTT_06496</name>
</gene>
<proteinExistence type="predicted"/>
<evidence type="ECO:0000259" key="2">
    <source>
        <dbReference type="PROSITE" id="PS51253"/>
    </source>
</evidence>
<accession>E3RFJ7</accession>
<dbReference type="EMBL" id="GL532765">
    <property type="protein sequence ID" value="EFQ95503.1"/>
    <property type="molecule type" value="Genomic_DNA"/>
</dbReference>
<evidence type="ECO:0000256" key="1">
    <source>
        <dbReference type="ARBA" id="ARBA00023125"/>
    </source>
</evidence>
<protein>
    <recommendedName>
        <fullName evidence="2">HTH CENPB-type domain-containing protein</fullName>
    </recommendedName>
</protein>
<dbReference type="GO" id="GO:0005634">
    <property type="term" value="C:nucleus"/>
    <property type="evidence" value="ECO:0007669"/>
    <property type="project" value="TreeGrafter"/>
</dbReference>
<dbReference type="HOGENOM" id="CLU_013929_8_3_1"/>
<reference evidence="3 4" key="1">
    <citation type="journal article" date="2010" name="Genome Biol.">
        <title>A first genome assembly of the barley fungal pathogen Pyrenophora teres f. teres.</title>
        <authorList>
            <person name="Ellwood S.R."/>
            <person name="Liu Z."/>
            <person name="Syme R.A."/>
            <person name="Lai Z."/>
            <person name="Hane J.K."/>
            <person name="Keiper F."/>
            <person name="Moffat C.S."/>
            <person name="Oliver R.P."/>
            <person name="Friesen T.L."/>
        </authorList>
    </citation>
    <scope>NUCLEOTIDE SEQUENCE [LARGE SCALE GENOMIC DNA]</scope>
    <source>
        <strain evidence="3 4">0-1</strain>
    </source>
</reference>
<dbReference type="Pfam" id="PF03184">
    <property type="entry name" value="DDE_1"/>
    <property type="match status" value="1"/>
</dbReference>
<evidence type="ECO:0000313" key="4">
    <source>
        <dbReference type="Proteomes" id="UP000001067"/>
    </source>
</evidence>
<dbReference type="PANTHER" id="PTHR19303">
    <property type="entry name" value="TRANSPOSON"/>
    <property type="match status" value="1"/>
</dbReference>
<feature type="domain" description="HTH CENPB-type" evidence="2">
    <location>
        <begin position="1"/>
        <end position="64"/>
    </location>
</feature>
<organism evidence="4">
    <name type="scientific">Pyrenophora teres f. teres (strain 0-1)</name>
    <name type="common">Barley net blotch fungus</name>
    <name type="synonym">Drechslera teres f. teres</name>
    <dbReference type="NCBI Taxonomy" id="861557"/>
    <lineage>
        <taxon>Eukaryota</taxon>
        <taxon>Fungi</taxon>
        <taxon>Dikarya</taxon>
        <taxon>Ascomycota</taxon>
        <taxon>Pezizomycotina</taxon>
        <taxon>Dothideomycetes</taxon>
        <taxon>Pleosporomycetidae</taxon>
        <taxon>Pleosporales</taxon>
        <taxon>Pleosporineae</taxon>
        <taxon>Pleosporaceae</taxon>
        <taxon>Pyrenophora</taxon>
    </lineage>
</organism>
<dbReference type="InterPro" id="IPR006600">
    <property type="entry name" value="HTH_CenpB_DNA-bd_dom"/>
</dbReference>
<dbReference type="Proteomes" id="UP000001067">
    <property type="component" value="Unassembled WGS sequence"/>
</dbReference>
<dbReference type="GO" id="GO:0003677">
    <property type="term" value="F:DNA binding"/>
    <property type="evidence" value="ECO:0007669"/>
    <property type="project" value="UniProtKB-KW"/>
</dbReference>
<dbReference type="KEGG" id="pte:PTT_06496"/>
<keyword evidence="4" id="KW-1185">Reference proteome</keyword>
<dbReference type="PROSITE" id="PS51253">
    <property type="entry name" value="HTH_CENPB"/>
    <property type="match status" value="1"/>
</dbReference>
<dbReference type="InterPro" id="IPR004875">
    <property type="entry name" value="DDE_SF_endonuclease_dom"/>
</dbReference>
<dbReference type="AlphaFoldDB" id="E3RFJ7"/>
<evidence type="ECO:0000313" key="3">
    <source>
        <dbReference type="EMBL" id="EFQ95503.1"/>
    </source>
</evidence>
<name>E3RFJ7_PYRTT</name>
<sequence>MKLLVTEEQTIVDYILDLDARGFPMHLPAIKDLADSLLAARHRDPVGPNWPRAFIRRRPELKMKFNRKYDYRRALCEDPELVQGWFRLQGNKEWVTSVVCVSAAGWAIPPFVIFQGKHHLSAWYKEDSLPRDWVIGVSENGWTTNELGLKWLEHFNRHTKERTIGAHRLLILDGHKSHNSVEF</sequence>
<dbReference type="InterPro" id="IPR050863">
    <property type="entry name" value="CenT-Element_Derived"/>
</dbReference>